<dbReference type="InterPro" id="IPR036869">
    <property type="entry name" value="J_dom_sf"/>
</dbReference>
<sequence>MAETGPIKNGRIYWKLVDSTGNLFLSTTPEVLKNNNYWIKYEDPLNTFEEIKVQYHKREDNYNRYTYGEYGKLNGVFWESDKDNDKIYVAINPKKSRSDIPSDWIEFDYNNISVIADQLLIKKNDNALIGEKTKKLLVGISNYKQEQPPAPSPQSPIHAPKPSPTLVAEVGCPSKSYSLDTIKSQLDCSNKNLTEQQKKKIYRTLVLKLHPDKNKNCEDDAREKFIQFNNYYEDECK</sequence>
<organism evidence="2">
    <name type="scientific">viral metagenome</name>
    <dbReference type="NCBI Taxonomy" id="1070528"/>
    <lineage>
        <taxon>unclassified sequences</taxon>
        <taxon>metagenomes</taxon>
        <taxon>organismal metagenomes</taxon>
    </lineage>
</organism>
<dbReference type="AlphaFoldDB" id="A0A6C0JKA4"/>
<dbReference type="EMBL" id="MN740430">
    <property type="protein sequence ID" value="QHU06029.1"/>
    <property type="molecule type" value="Genomic_DNA"/>
</dbReference>
<name>A0A6C0JKA4_9ZZZZ</name>
<evidence type="ECO:0000259" key="1">
    <source>
        <dbReference type="PROSITE" id="PS50076"/>
    </source>
</evidence>
<dbReference type="InterPro" id="IPR001623">
    <property type="entry name" value="DnaJ_domain"/>
</dbReference>
<reference evidence="2" key="1">
    <citation type="journal article" date="2020" name="Nature">
        <title>Giant virus diversity and host interactions through global metagenomics.</title>
        <authorList>
            <person name="Schulz F."/>
            <person name="Roux S."/>
            <person name="Paez-Espino D."/>
            <person name="Jungbluth S."/>
            <person name="Walsh D.A."/>
            <person name="Denef V.J."/>
            <person name="McMahon K.D."/>
            <person name="Konstantinidis K.T."/>
            <person name="Eloe-Fadrosh E.A."/>
            <person name="Kyrpides N.C."/>
            <person name="Woyke T."/>
        </authorList>
    </citation>
    <scope>NUCLEOTIDE SEQUENCE</scope>
    <source>
        <strain evidence="2">GVMAG-M-3300027747-57</strain>
    </source>
</reference>
<feature type="domain" description="J" evidence="1">
    <location>
        <begin position="175"/>
        <end position="237"/>
    </location>
</feature>
<dbReference type="SUPFAM" id="SSF46565">
    <property type="entry name" value="Chaperone J-domain"/>
    <property type="match status" value="1"/>
</dbReference>
<proteinExistence type="predicted"/>
<protein>
    <recommendedName>
        <fullName evidence="1">J domain-containing protein</fullName>
    </recommendedName>
</protein>
<evidence type="ECO:0000313" key="2">
    <source>
        <dbReference type="EMBL" id="QHU06029.1"/>
    </source>
</evidence>
<dbReference type="Gene3D" id="1.10.287.110">
    <property type="entry name" value="DnaJ domain"/>
    <property type="match status" value="1"/>
</dbReference>
<dbReference type="PROSITE" id="PS50076">
    <property type="entry name" value="DNAJ_2"/>
    <property type="match status" value="1"/>
</dbReference>
<accession>A0A6C0JKA4</accession>
<dbReference type="Pfam" id="PF00226">
    <property type="entry name" value="DnaJ"/>
    <property type="match status" value="1"/>
</dbReference>
<dbReference type="CDD" id="cd06257">
    <property type="entry name" value="DnaJ"/>
    <property type="match status" value="1"/>
</dbReference>